<dbReference type="GO" id="GO:1903380">
    <property type="term" value="P:positive regulation of mitotic chromosome condensation"/>
    <property type="evidence" value="ECO:0007669"/>
    <property type="project" value="EnsemblFungi"/>
</dbReference>
<dbReference type="VEuPathDB" id="MicrosporidiaDB:VCUG_00932"/>
<dbReference type="InterPro" id="IPR030616">
    <property type="entry name" value="Aur-like"/>
</dbReference>
<evidence type="ECO:0000256" key="9">
    <source>
        <dbReference type="ARBA" id="ARBA00048679"/>
    </source>
</evidence>
<evidence type="ECO:0000256" key="7">
    <source>
        <dbReference type="ARBA" id="ARBA00022840"/>
    </source>
</evidence>
<evidence type="ECO:0000256" key="2">
    <source>
        <dbReference type="ARBA" id="ARBA00021157"/>
    </source>
</evidence>
<comment type="catalytic activity">
    <reaction evidence="8 15">
        <text>L-threonyl-[protein] + ATP = O-phospho-L-threonyl-[protein] + ADP + H(+)</text>
        <dbReference type="Rhea" id="RHEA:46608"/>
        <dbReference type="Rhea" id="RHEA-COMP:11060"/>
        <dbReference type="Rhea" id="RHEA-COMP:11605"/>
        <dbReference type="ChEBI" id="CHEBI:15378"/>
        <dbReference type="ChEBI" id="CHEBI:30013"/>
        <dbReference type="ChEBI" id="CHEBI:30616"/>
        <dbReference type="ChEBI" id="CHEBI:61977"/>
        <dbReference type="ChEBI" id="CHEBI:456216"/>
        <dbReference type="EC" id="2.7.11.1"/>
    </reaction>
</comment>
<evidence type="ECO:0000256" key="1">
    <source>
        <dbReference type="ARBA" id="ARBA00012513"/>
    </source>
</evidence>
<dbReference type="RefSeq" id="XP_008073952.1">
    <property type="nucleotide sequence ID" value="XM_008075761.1"/>
</dbReference>
<evidence type="ECO:0000313" key="17">
    <source>
        <dbReference type="EMBL" id="ELA47609.1"/>
    </source>
</evidence>
<dbReference type="SMART" id="SM00220">
    <property type="entry name" value="S_TKc"/>
    <property type="match status" value="1"/>
</dbReference>
<dbReference type="InParanoid" id="L2GVF2"/>
<evidence type="ECO:0000256" key="13">
    <source>
        <dbReference type="PROSITE-ProRule" id="PRU10141"/>
    </source>
</evidence>
<evidence type="ECO:0000256" key="10">
    <source>
        <dbReference type="PIRSR" id="PIRSR630616-1"/>
    </source>
</evidence>
<dbReference type="CDD" id="cd14007">
    <property type="entry name" value="STKc_Aurora"/>
    <property type="match status" value="1"/>
</dbReference>
<dbReference type="PANTHER" id="PTHR24350">
    <property type="entry name" value="SERINE/THREONINE-PROTEIN KINASE IAL-RELATED"/>
    <property type="match status" value="1"/>
</dbReference>
<feature type="binding site" evidence="11 13">
    <location>
        <position position="57"/>
    </location>
    <ligand>
        <name>ATP</name>
        <dbReference type="ChEBI" id="CHEBI:30616"/>
    </ligand>
</feature>
<evidence type="ECO:0000256" key="11">
    <source>
        <dbReference type="PIRSR" id="PIRSR630616-2"/>
    </source>
</evidence>
<evidence type="ECO:0000256" key="14">
    <source>
        <dbReference type="RuleBase" id="RU000304"/>
    </source>
</evidence>
<dbReference type="GO" id="GO:0007094">
    <property type="term" value="P:mitotic spindle assembly checkpoint signaling"/>
    <property type="evidence" value="ECO:0007669"/>
    <property type="project" value="EnsemblFungi"/>
</dbReference>
<dbReference type="GO" id="GO:0051316">
    <property type="term" value="P:attachment of meiotic spindle microtubules to kinetochore"/>
    <property type="evidence" value="ECO:0007669"/>
    <property type="project" value="EnsemblFungi"/>
</dbReference>
<dbReference type="FunFam" id="3.30.200.20:FF:000042">
    <property type="entry name" value="Aurora kinase A"/>
    <property type="match status" value="1"/>
</dbReference>
<dbReference type="GO" id="GO:0035175">
    <property type="term" value="F:histone H3S10 kinase activity"/>
    <property type="evidence" value="ECO:0007669"/>
    <property type="project" value="EnsemblFungi"/>
</dbReference>
<sequence length="289" mass="33596">MHLNHPPGTKLLCDGGALKMKNWTLDDFELGAPLGAGQFGQVWLVREKVRNYLLALKIIPKSIVEKTDSYRQLRRELEIHTKLRSPYILRCYGHFHDKNNIYLVLEYANNGELFHHLVEKGKFDEKTAANYVYQVLHAVRTMHLQKVIHRDLKPENILIGCDNKLRIADFGWSVCNIDQKRGTFCGTQEYLCPEIINKNQYSDKVDMWCIGILTYELLVGNTPFEAPDRTTRDAYRKIRNLEYDLPKFLSESARRFIERLLVVESEKRPDVNEMLNDPWITGNICVNGA</sequence>
<feature type="binding site" evidence="11">
    <location>
        <position position="169"/>
    </location>
    <ligand>
        <name>ATP</name>
        <dbReference type="ChEBI" id="CHEBI:30616"/>
    </ligand>
</feature>
<dbReference type="GO" id="GO:1990385">
    <property type="term" value="C:meiotic spindle midzone"/>
    <property type="evidence" value="ECO:0007669"/>
    <property type="project" value="EnsemblFungi"/>
</dbReference>
<dbReference type="GO" id="GO:1905824">
    <property type="term" value="P:positive regulation of mitotic sister chromatid arm separation"/>
    <property type="evidence" value="ECO:0007669"/>
    <property type="project" value="EnsemblFungi"/>
</dbReference>
<dbReference type="PROSITE" id="PS50011">
    <property type="entry name" value="PROTEIN_KINASE_DOM"/>
    <property type="match status" value="1"/>
</dbReference>
<dbReference type="STRING" id="948595.L2GVF2"/>
<name>L2GVF2_VAVCU</name>
<dbReference type="GO" id="GO:0010971">
    <property type="term" value="P:positive regulation of G2/M transition of mitotic cell cycle"/>
    <property type="evidence" value="ECO:0007669"/>
    <property type="project" value="EnsemblFungi"/>
</dbReference>
<evidence type="ECO:0000313" key="18">
    <source>
        <dbReference type="Proteomes" id="UP000011081"/>
    </source>
</evidence>
<proteinExistence type="inferred from homology"/>
<dbReference type="OrthoDB" id="377346at2759"/>
<keyword evidence="6 15" id="KW-0418">Kinase</keyword>
<dbReference type="GO" id="GO:0090267">
    <property type="term" value="P:positive regulation of mitotic cell cycle spindle assembly checkpoint"/>
    <property type="evidence" value="ECO:0007669"/>
    <property type="project" value="EnsemblFungi"/>
</dbReference>
<dbReference type="OMA" id="ESRFPEW"/>
<dbReference type="PIRSF" id="PIRSF000654">
    <property type="entry name" value="Integrin-linked_kinase"/>
    <property type="match status" value="1"/>
</dbReference>
<feature type="domain" description="Protein kinase" evidence="16">
    <location>
        <begin position="28"/>
        <end position="280"/>
    </location>
</feature>
<dbReference type="GO" id="GO:1990023">
    <property type="term" value="C:mitotic spindle midzone"/>
    <property type="evidence" value="ECO:0007669"/>
    <property type="project" value="EnsemblFungi"/>
</dbReference>
<keyword evidence="5 11" id="KW-0547">Nucleotide-binding</keyword>
<dbReference type="InterPro" id="IPR000719">
    <property type="entry name" value="Prot_kinase_dom"/>
</dbReference>
<dbReference type="GO" id="GO:1902115">
    <property type="term" value="P:regulation of organelle assembly"/>
    <property type="evidence" value="ECO:0007669"/>
    <property type="project" value="UniProtKB-ARBA"/>
</dbReference>
<dbReference type="Proteomes" id="UP000011081">
    <property type="component" value="Unassembled WGS sequence"/>
</dbReference>
<feature type="cross-link" description="Glycyl lysine isopeptide (Lys-Gly) (interchain with G-Cter in SUMO2)" evidence="12">
    <location>
        <position position="153"/>
    </location>
</feature>
<dbReference type="PROSITE" id="PS00107">
    <property type="entry name" value="PROTEIN_KINASE_ATP"/>
    <property type="match status" value="1"/>
</dbReference>
<evidence type="ECO:0000256" key="6">
    <source>
        <dbReference type="ARBA" id="ARBA00022777"/>
    </source>
</evidence>
<dbReference type="GO" id="GO:1902412">
    <property type="term" value="P:regulation of mitotic cytokinesis"/>
    <property type="evidence" value="ECO:0007669"/>
    <property type="project" value="EnsemblFungi"/>
</dbReference>
<evidence type="ECO:0000256" key="5">
    <source>
        <dbReference type="ARBA" id="ARBA00022741"/>
    </source>
</evidence>
<evidence type="ECO:0000259" key="16">
    <source>
        <dbReference type="PROSITE" id="PS50011"/>
    </source>
</evidence>
<comment type="catalytic activity">
    <reaction evidence="9 15">
        <text>L-seryl-[protein] + ATP = O-phospho-L-seryl-[protein] + ADP + H(+)</text>
        <dbReference type="Rhea" id="RHEA:17989"/>
        <dbReference type="Rhea" id="RHEA-COMP:9863"/>
        <dbReference type="Rhea" id="RHEA-COMP:11604"/>
        <dbReference type="ChEBI" id="CHEBI:15378"/>
        <dbReference type="ChEBI" id="CHEBI:29999"/>
        <dbReference type="ChEBI" id="CHEBI:30616"/>
        <dbReference type="ChEBI" id="CHEBI:83421"/>
        <dbReference type="ChEBI" id="CHEBI:456216"/>
        <dbReference type="EC" id="2.7.11.1"/>
    </reaction>
</comment>
<protein>
    <recommendedName>
        <fullName evidence="2 15">Aurora kinase</fullName>
        <ecNumber evidence="1 15">2.7.11.1</ecNumber>
    </recommendedName>
</protein>
<comment type="similarity">
    <text evidence="15">Belongs to the protein kinase superfamily. Ser/Thr protein kinase family. Aurora subfamily.</text>
</comment>
<dbReference type="FunFam" id="1.10.510.10:FF:000235">
    <property type="entry name" value="Serine/threonine-protein kinase ark1"/>
    <property type="match status" value="1"/>
</dbReference>
<dbReference type="SUPFAM" id="SSF56112">
    <property type="entry name" value="Protein kinase-like (PK-like)"/>
    <property type="match status" value="1"/>
</dbReference>
<dbReference type="GO" id="GO:0032133">
    <property type="term" value="C:chromosome passenger complex"/>
    <property type="evidence" value="ECO:0007669"/>
    <property type="project" value="EnsemblFungi"/>
</dbReference>
<dbReference type="InterPro" id="IPR017441">
    <property type="entry name" value="Protein_kinase_ATP_BS"/>
</dbReference>
<feature type="active site" description="Proton acceptor" evidence="10">
    <location>
        <position position="151"/>
    </location>
</feature>
<feature type="binding site" evidence="11">
    <location>
        <begin position="155"/>
        <end position="156"/>
    </location>
    <ligand>
        <name>ATP</name>
        <dbReference type="ChEBI" id="CHEBI:30616"/>
    </ligand>
</feature>
<organism evidence="17 18">
    <name type="scientific">Vavraia culicis (isolate floridensis)</name>
    <name type="common">Microsporidian parasite</name>
    <dbReference type="NCBI Taxonomy" id="948595"/>
    <lineage>
        <taxon>Eukaryota</taxon>
        <taxon>Fungi</taxon>
        <taxon>Fungi incertae sedis</taxon>
        <taxon>Microsporidia</taxon>
        <taxon>Pleistophoridae</taxon>
        <taxon>Vavraia</taxon>
    </lineage>
</organism>
<dbReference type="FunCoup" id="L2GVF2">
    <property type="interactions" value="128"/>
</dbReference>
<evidence type="ECO:0000256" key="4">
    <source>
        <dbReference type="ARBA" id="ARBA00022679"/>
    </source>
</evidence>
<keyword evidence="7 11" id="KW-0067">ATP-binding</keyword>
<dbReference type="GO" id="GO:0000781">
    <property type="term" value="C:chromosome, telomeric region"/>
    <property type="evidence" value="ECO:0007669"/>
    <property type="project" value="EnsemblFungi"/>
</dbReference>
<keyword evidence="4 15" id="KW-0808">Transferase</keyword>
<dbReference type="InterPro" id="IPR008271">
    <property type="entry name" value="Ser/Thr_kinase_AS"/>
</dbReference>
<evidence type="ECO:0000256" key="15">
    <source>
        <dbReference type="RuleBase" id="RU367134"/>
    </source>
</evidence>
<gene>
    <name evidence="17" type="ORF">VCUG_00932</name>
</gene>
<dbReference type="InterPro" id="IPR011009">
    <property type="entry name" value="Kinase-like_dom_sf"/>
</dbReference>
<evidence type="ECO:0000256" key="8">
    <source>
        <dbReference type="ARBA" id="ARBA00047899"/>
    </source>
</evidence>
<keyword evidence="3 14" id="KW-0723">Serine/threonine-protein kinase</keyword>
<dbReference type="GO" id="GO:0140429">
    <property type="term" value="P:positive regulation of mitotic sister chromatid biorientation"/>
    <property type="evidence" value="ECO:0007669"/>
    <property type="project" value="EnsemblFungi"/>
</dbReference>
<dbReference type="HOGENOM" id="CLU_000288_63_0_1"/>
<evidence type="ECO:0000256" key="3">
    <source>
        <dbReference type="ARBA" id="ARBA00022527"/>
    </source>
</evidence>
<dbReference type="AlphaFoldDB" id="L2GVF2"/>
<dbReference type="GeneID" id="19878815"/>
<dbReference type="PROSITE" id="PS00108">
    <property type="entry name" value="PROTEIN_KINASE_ST"/>
    <property type="match status" value="1"/>
</dbReference>
<dbReference type="GO" id="GO:1904967">
    <property type="term" value="P:regulation of spindle attachment to meiosis I kinetochore"/>
    <property type="evidence" value="ECO:0007669"/>
    <property type="project" value="EnsemblFungi"/>
</dbReference>
<reference evidence="18" key="1">
    <citation type="submission" date="2011-03" db="EMBL/GenBank/DDBJ databases">
        <title>The genome sequence of Vavraia culicis strain floridensis.</title>
        <authorList>
            <consortium name="The Broad Institute Genome Sequencing Platform"/>
            <person name="Cuomo C."/>
            <person name="Becnel J."/>
            <person name="Sanscrainte N."/>
            <person name="Young S.K."/>
            <person name="Zeng Q."/>
            <person name="Gargeya S."/>
            <person name="Fitzgerald M."/>
            <person name="Haas B."/>
            <person name="Abouelleil A."/>
            <person name="Alvarado L."/>
            <person name="Arachchi H.M."/>
            <person name="Berlin A."/>
            <person name="Chapman S.B."/>
            <person name="Gearin G."/>
            <person name="Goldberg J."/>
            <person name="Griggs A."/>
            <person name="Gujja S."/>
            <person name="Hansen M."/>
            <person name="Heiman D."/>
            <person name="Howarth C."/>
            <person name="Larimer J."/>
            <person name="Lui A."/>
            <person name="MacDonald P.J.P."/>
            <person name="McCowen C."/>
            <person name="Montmayeur A."/>
            <person name="Murphy C."/>
            <person name="Neiman D."/>
            <person name="Pearson M."/>
            <person name="Priest M."/>
            <person name="Roberts A."/>
            <person name="Saif S."/>
            <person name="Shea T."/>
            <person name="Sisk P."/>
            <person name="Stolte C."/>
            <person name="Sykes S."/>
            <person name="Wortman J."/>
            <person name="Nusbaum C."/>
            <person name="Birren B."/>
        </authorList>
    </citation>
    <scope>NUCLEOTIDE SEQUENCE [LARGE SCALE GENOMIC DNA]</scope>
    <source>
        <strain evidence="18">floridensis</strain>
    </source>
</reference>
<dbReference type="EMBL" id="GL877415">
    <property type="protein sequence ID" value="ELA47609.1"/>
    <property type="molecule type" value="Genomic_DNA"/>
</dbReference>
<dbReference type="GO" id="GO:0120110">
    <property type="term" value="P:interphase mitotic telomere clustering"/>
    <property type="evidence" value="ECO:0007669"/>
    <property type="project" value="EnsemblFungi"/>
</dbReference>
<accession>L2GVF2</accession>
<evidence type="ECO:0000256" key="12">
    <source>
        <dbReference type="PIRSR" id="PIRSR630616-3"/>
    </source>
</evidence>
<dbReference type="EC" id="2.7.11.1" evidence="1 15"/>
<dbReference type="GO" id="GO:0033316">
    <property type="term" value="P:meiotic spindle assembly checkpoint signaling"/>
    <property type="evidence" value="ECO:0007669"/>
    <property type="project" value="EnsemblFungi"/>
</dbReference>
<dbReference type="GO" id="GO:0005524">
    <property type="term" value="F:ATP binding"/>
    <property type="evidence" value="ECO:0007669"/>
    <property type="project" value="UniProtKB-UniRule"/>
</dbReference>
<dbReference type="Pfam" id="PF00069">
    <property type="entry name" value="Pkinase"/>
    <property type="match status" value="1"/>
</dbReference>
<dbReference type="Gene3D" id="1.10.510.10">
    <property type="entry name" value="Transferase(Phosphotransferase) domain 1"/>
    <property type="match status" value="1"/>
</dbReference>
<keyword evidence="18" id="KW-1185">Reference proteome</keyword>
<dbReference type="GO" id="GO:1990758">
    <property type="term" value="P:mitotic sister chromatid biorientation"/>
    <property type="evidence" value="ECO:0007669"/>
    <property type="project" value="EnsemblFungi"/>
</dbReference>
<dbReference type="GO" id="GO:0140602">
    <property type="term" value="C:nucleolar peripheral inclusion body"/>
    <property type="evidence" value="ECO:0007669"/>
    <property type="project" value="EnsemblFungi"/>
</dbReference>
<feature type="binding site" evidence="11">
    <location>
        <begin position="106"/>
        <end position="108"/>
    </location>
    <ligand>
        <name>ATP</name>
        <dbReference type="ChEBI" id="CHEBI:30616"/>
    </ligand>
</feature>
<dbReference type="GO" id="GO:0000939">
    <property type="term" value="C:inner kinetochore"/>
    <property type="evidence" value="ECO:0007669"/>
    <property type="project" value="EnsemblFungi"/>
</dbReference>